<dbReference type="EMBL" id="JAAAIN010000681">
    <property type="protein sequence ID" value="KAG0311770.1"/>
    <property type="molecule type" value="Genomic_DNA"/>
</dbReference>
<keyword evidence="12" id="KW-1185">Reference proteome</keyword>
<dbReference type="InterPro" id="IPR055065">
    <property type="entry name" value="OB_MCM10"/>
</dbReference>
<sequence length="743" mass="79236">MSPRASQSSTPLGFLSGQSRFLQKLDDAAVTSAVLSDMKEVDAPLNEWEDDFDDALLETALDQDDFNDDVSPKRERISKPDLTLSPRLKSMIKPDFDLSSNRRKVHQPDFTSSSAIASTSTSGGSTTRTKQCTGTTSTRSTTATSLTETVIAKQQERVASQAALQGPKATFRTVGADSLPASTREATRIRARTEERTKAGLLPSSSAAGVLRGTSDMKPRSESSESTLGHWMIAGVIGAKSKPKMTAKKVRYCHFQLSDLRSAAINVFLFRDVMERHYEGLRIGDVVAIMNPKVLSQAERSGTLGVEIEHPDCLLVLGTSTDFGLCEAVKLNGDNCNRPLDRRASSYCSYHIMMVANKGRNQRGSLIVGTSSILDLDKSASRPFKPPGPHKAGGGLPRSSSSSFLQGASKGPPQETTYLFDDGGIGTSLMADPKKPKKSVNQVDDELSAFLMTQNNPGGHYLRQAKESKDVTWAKDVPSPKTPTTNSELFPAEMVRRMGYDPVTGQFVPGSPKRMNEDPEARERSLRLLAERVRSPPSSPLSSLSPTGHRHTMVVKGMTRVIAQPKSKGAYAPGKSTSGKEVAGDVFFRDRGANPGGSSGSPLTSPKKWVDLDGSSESDPELDGDGNPFLSLSQQRNKNLLEAKGAAALKPLMSATSGRAQVPASSSSAAKTMLMQRTEAKTEKPTASATVAPDIQPPTRTPNTSASNPRSSSSGSLNDSDGGSSGVSGGATGKSAKYVDLSD</sequence>
<feature type="region of interest" description="Disordered" evidence="8">
    <location>
        <begin position="63"/>
        <end position="82"/>
    </location>
</feature>
<evidence type="ECO:0000256" key="2">
    <source>
        <dbReference type="ARBA" id="ARBA00009679"/>
    </source>
</evidence>
<keyword evidence="5" id="KW-0863">Zinc-finger</keyword>
<keyword evidence="4" id="KW-0479">Metal-binding</keyword>
<evidence type="ECO:0000313" key="11">
    <source>
        <dbReference type="EMBL" id="KAG0311770.1"/>
    </source>
</evidence>
<keyword evidence="7" id="KW-0539">Nucleus</keyword>
<dbReference type="InterPro" id="IPR015408">
    <property type="entry name" value="Znf_Mcm10/DnaG"/>
</dbReference>
<dbReference type="PANTHER" id="PTHR13454:SF11">
    <property type="entry name" value="PROTEIN MCM10 HOMOLOG"/>
    <property type="match status" value="1"/>
</dbReference>
<evidence type="ECO:0000256" key="5">
    <source>
        <dbReference type="ARBA" id="ARBA00022771"/>
    </source>
</evidence>
<feature type="domain" description="MCM10 OB-fold" evidence="10">
    <location>
        <begin position="225"/>
        <end position="312"/>
    </location>
</feature>
<feature type="compositionally biased region" description="Low complexity" evidence="8">
    <location>
        <begin position="111"/>
        <end position="143"/>
    </location>
</feature>
<evidence type="ECO:0000256" key="6">
    <source>
        <dbReference type="ARBA" id="ARBA00022833"/>
    </source>
</evidence>
<feature type="region of interest" description="Disordered" evidence="8">
    <location>
        <begin position="378"/>
        <end position="417"/>
    </location>
</feature>
<evidence type="ECO:0000313" key="12">
    <source>
        <dbReference type="Proteomes" id="UP000823405"/>
    </source>
</evidence>
<gene>
    <name evidence="11" type="ORF">BGZ97_011657</name>
</gene>
<dbReference type="PANTHER" id="PTHR13454">
    <property type="entry name" value="PROTEIN MCM10 HOMOLOG"/>
    <property type="match status" value="1"/>
</dbReference>
<dbReference type="Pfam" id="PF09329">
    <property type="entry name" value="zf-primase"/>
    <property type="match status" value="1"/>
</dbReference>
<feature type="region of interest" description="Disordered" evidence="8">
    <location>
        <begin position="503"/>
        <end position="522"/>
    </location>
</feature>
<feature type="region of interest" description="Disordered" evidence="8">
    <location>
        <begin position="654"/>
        <end position="743"/>
    </location>
</feature>
<feature type="region of interest" description="Disordered" evidence="8">
    <location>
        <begin position="100"/>
        <end position="143"/>
    </location>
</feature>
<proteinExistence type="inferred from homology"/>
<evidence type="ECO:0000256" key="7">
    <source>
        <dbReference type="ARBA" id="ARBA00023242"/>
    </source>
</evidence>
<keyword evidence="3" id="KW-0235">DNA replication</keyword>
<reference evidence="11" key="1">
    <citation type="journal article" date="2020" name="Fungal Divers.">
        <title>Resolving the Mortierellaceae phylogeny through synthesis of multi-gene phylogenetics and phylogenomics.</title>
        <authorList>
            <person name="Vandepol N."/>
            <person name="Liber J."/>
            <person name="Desiro A."/>
            <person name="Na H."/>
            <person name="Kennedy M."/>
            <person name="Barry K."/>
            <person name="Grigoriev I.V."/>
            <person name="Miller A.N."/>
            <person name="O'Donnell K."/>
            <person name="Stajich J.E."/>
            <person name="Bonito G."/>
        </authorList>
    </citation>
    <scope>NUCLEOTIDE SEQUENCE</scope>
    <source>
        <strain evidence="11">NVP60</strain>
    </source>
</reference>
<dbReference type="OrthoDB" id="273123at2759"/>
<evidence type="ECO:0008006" key="13">
    <source>
        <dbReference type="Google" id="ProtNLM"/>
    </source>
</evidence>
<comment type="subcellular location">
    <subcellularLocation>
        <location evidence="1">Nucleus</location>
    </subcellularLocation>
</comment>
<feature type="region of interest" description="Disordered" evidence="8">
    <location>
        <begin position="530"/>
        <end position="550"/>
    </location>
</feature>
<comment type="similarity">
    <text evidence="2">Belongs to the MCM10 family.</text>
</comment>
<feature type="compositionally biased region" description="Basic and acidic residues" evidence="8">
    <location>
        <begin position="70"/>
        <end position="79"/>
    </location>
</feature>
<dbReference type="InterPro" id="IPR040184">
    <property type="entry name" value="Mcm10"/>
</dbReference>
<accession>A0A9P6R7J8</accession>
<dbReference type="AlphaFoldDB" id="A0A9P6R7J8"/>
<feature type="region of interest" description="Disordered" evidence="8">
    <location>
        <begin position="588"/>
        <end position="632"/>
    </location>
</feature>
<comment type="caution">
    <text evidence="11">The sequence shown here is derived from an EMBL/GenBank/DDBJ whole genome shotgun (WGS) entry which is preliminary data.</text>
</comment>
<evidence type="ECO:0000259" key="9">
    <source>
        <dbReference type="Pfam" id="PF09329"/>
    </source>
</evidence>
<protein>
    <recommendedName>
        <fullName evidence="13">Zinc finger Mcm10/DnaG-type domain-containing protein</fullName>
    </recommendedName>
</protein>
<organism evidence="11 12">
    <name type="scientific">Linnemannia gamsii</name>
    <dbReference type="NCBI Taxonomy" id="64522"/>
    <lineage>
        <taxon>Eukaryota</taxon>
        <taxon>Fungi</taxon>
        <taxon>Fungi incertae sedis</taxon>
        <taxon>Mucoromycota</taxon>
        <taxon>Mortierellomycotina</taxon>
        <taxon>Mortierellomycetes</taxon>
        <taxon>Mortierellales</taxon>
        <taxon>Mortierellaceae</taxon>
        <taxon>Linnemannia</taxon>
    </lineage>
</organism>
<dbReference type="GO" id="GO:0003697">
    <property type="term" value="F:single-stranded DNA binding"/>
    <property type="evidence" value="ECO:0007669"/>
    <property type="project" value="InterPro"/>
</dbReference>
<evidence type="ECO:0000259" key="10">
    <source>
        <dbReference type="Pfam" id="PF22379"/>
    </source>
</evidence>
<evidence type="ECO:0000256" key="1">
    <source>
        <dbReference type="ARBA" id="ARBA00004123"/>
    </source>
</evidence>
<dbReference type="GO" id="GO:0008270">
    <property type="term" value="F:zinc ion binding"/>
    <property type="evidence" value="ECO:0007669"/>
    <property type="project" value="UniProtKB-KW"/>
</dbReference>
<evidence type="ECO:0000256" key="8">
    <source>
        <dbReference type="SAM" id="MobiDB-lite"/>
    </source>
</evidence>
<feature type="compositionally biased region" description="Polar residues" evidence="8">
    <location>
        <begin position="654"/>
        <end position="670"/>
    </location>
</feature>
<dbReference type="GO" id="GO:0003688">
    <property type="term" value="F:DNA replication origin binding"/>
    <property type="evidence" value="ECO:0007669"/>
    <property type="project" value="TreeGrafter"/>
</dbReference>
<dbReference type="Gene3D" id="2.40.50.140">
    <property type="entry name" value="Nucleic acid-binding proteins"/>
    <property type="match status" value="1"/>
</dbReference>
<evidence type="ECO:0000256" key="4">
    <source>
        <dbReference type="ARBA" id="ARBA00022723"/>
    </source>
</evidence>
<keyword evidence="6" id="KW-0862">Zinc</keyword>
<feature type="domain" description="Zinc finger Mcm10/DnaG-type" evidence="9">
    <location>
        <begin position="318"/>
        <end position="363"/>
    </location>
</feature>
<feature type="compositionally biased region" description="Gly residues" evidence="8">
    <location>
        <begin position="723"/>
        <end position="732"/>
    </location>
</feature>
<name>A0A9P6R7J8_9FUNG</name>
<feature type="compositionally biased region" description="Low complexity" evidence="8">
    <location>
        <begin position="705"/>
        <end position="722"/>
    </location>
</feature>
<feature type="compositionally biased region" description="Acidic residues" evidence="8">
    <location>
        <begin position="614"/>
        <end position="624"/>
    </location>
</feature>
<dbReference type="GO" id="GO:0043596">
    <property type="term" value="C:nuclear replication fork"/>
    <property type="evidence" value="ECO:0007669"/>
    <property type="project" value="TreeGrafter"/>
</dbReference>
<dbReference type="GO" id="GO:0006270">
    <property type="term" value="P:DNA replication initiation"/>
    <property type="evidence" value="ECO:0007669"/>
    <property type="project" value="InterPro"/>
</dbReference>
<dbReference type="Pfam" id="PF22379">
    <property type="entry name" value="OB_MCM10"/>
    <property type="match status" value="1"/>
</dbReference>
<dbReference type="InterPro" id="IPR012340">
    <property type="entry name" value="NA-bd_OB-fold"/>
</dbReference>
<evidence type="ECO:0000256" key="3">
    <source>
        <dbReference type="ARBA" id="ARBA00022705"/>
    </source>
</evidence>
<dbReference type="Proteomes" id="UP000823405">
    <property type="component" value="Unassembled WGS sequence"/>
</dbReference>
<feature type="region of interest" description="Disordered" evidence="8">
    <location>
        <begin position="205"/>
        <end position="225"/>
    </location>
</feature>